<dbReference type="InterPro" id="IPR050113">
    <property type="entry name" value="Ub_conjugating_enzyme"/>
</dbReference>
<dbReference type="SUPFAM" id="SSF54495">
    <property type="entry name" value="UBC-like"/>
    <property type="match status" value="1"/>
</dbReference>
<proteinExistence type="predicted"/>
<comment type="caution">
    <text evidence="1">The sequence shown here is derived from an EMBL/GenBank/DDBJ whole genome shotgun (WGS) entry which is preliminary data.</text>
</comment>
<dbReference type="PROSITE" id="PS50127">
    <property type="entry name" value="UBC_2"/>
    <property type="match status" value="1"/>
</dbReference>
<name>A0ABP0IPM5_9DINO</name>
<evidence type="ECO:0000313" key="1">
    <source>
        <dbReference type="EMBL" id="CAK9004012.1"/>
    </source>
</evidence>
<keyword evidence="1" id="KW-0436">Ligase</keyword>
<reference evidence="1 2" key="1">
    <citation type="submission" date="2024-02" db="EMBL/GenBank/DDBJ databases">
        <authorList>
            <person name="Chen Y."/>
            <person name="Shah S."/>
            <person name="Dougan E. K."/>
            <person name="Thang M."/>
            <person name="Chan C."/>
        </authorList>
    </citation>
    <scope>NUCLEOTIDE SEQUENCE [LARGE SCALE GENOMIC DNA]</scope>
</reference>
<dbReference type="InterPro" id="IPR016135">
    <property type="entry name" value="UBQ-conjugating_enzyme/RWD"/>
</dbReference>
<protein>
    <submittedName>
        <fullName evidence="1">Ubiquitin-conjugating enzyme E2 D1 ((E3-independent) E2 ubiquitin-conjugating enzyme D1) (E2 ubiquitin-conjugating enzyme D1) (Ubiquitin carrier protein D1) (Ubiquitin-protein ligase D1)</fullName>
    </submittedName>
</protein>
<dbReference type="InterPro" id="IPR000608">
    <property type="entry name" value="UBC"/>
</dbReference>
<organism evidence="1 2">
    <name type="scientific">Durusdinium trenchii</name>
    <dbReference type="NCBI Taxonomy" id="1381693"/>
    <lineage>
        <taxon>Eukaryota</taxon>
        <taxon>Sar</taxon>
        <taxon>Alveolata</taxon>
        <taxon>Dinophyceae</taxon>
        <taxon>Suessiales</taxon>
        <taxon>Symbiodiniaceae</taxon>
        <taxon>Durusdinium</taxon>
    </lineage>
</organism>
<evidence type="ECO:0000313" key="2">
    <source>
        <dbReference type="Proteomes" id="UP001642464"/>
    </source>
</evidence>
<keyword evidence="2" id="KW-1185">Reference proteome</keyword>
<dbReference type="Proteomes" id="UP001642464">
    <property type="component" value="Unassembled WGS sequence"/>
</dbReference>
<dbReference type="GO" id="GO:0016874">
    <property type="term" value="F:ligase activity"/>
    <property type="evidence" value="ECO:0007669"/>
    <property type="project" value="UniProtKB-KW"/>
</dbReference>
<accession>A0ABP0IPM5</accession>
<dbReference type="Pfam" id="PF00179">
    <property type="entry name" value="UQ_con"/>
    <property type="match status" value="1"/>
</dbReference>
<dbReference type="Gene3D" id="3.10.110.10">
    <property type="entry name" value="Ubiquitin Conjugating Enzyme"/>
    <property type="match status" value="1"/>
</dbReference>
<dbReference type="PANTHER" id="PTHR24067">
    <property type="entry name" value="UBIQUITIN-CONJUGATING ENZYME E2"/>
    <property type="match status" value="1"/>
</dbReference>
<sequence length="96" mass="10623">MAALKRIKKELEELEKGLIENCSGGPVGDDLFQWEAVIQGPAETAYAGGLFFLSVSFPIEYPFKPPKVRFTTKIYHCNVNSQQGSDLQPFRTISGA</sequence>
<dbReference type="EMBL" id="CAXAMM010004558">
    <property type="protein sequence ID" value="CAK9004012.1"/>
    <property type="molecule type" value="Genomic_DNA"/>
</dbReference>
<dbReference type="SMART" id="SM00212">
    <property type="entry name" value="UBCc"/>
    <property type="match status" value="1"/>
</dbReference>
<gene>
    <name evidence="1" type="ORF">SCF082_LOCUS8002</name>
</gene>